<name>A0ABQ8KBC8_9APHY</name>
<dbReference type="GeneID" id="71997164"/>
<feature type="transmembrane region" description="Helical" evidence="2">
    <location>
        <begin position="12"/>
        <end position="30"/>
    </location>
</feature>
<organism evidence="3 4">
    <name type="scientific">Rhodofomes roseus</name>
    <dbReference type="NCBI Taxonomy" id="34475"/>
    <lineage>
        <taxon>Eukaryota</taxon>
        <taxon>Fungi</taxon>
        <taxon>Dikarya</taxon>
        <taxon>Basidiomycota</taxon>
        <taxon>Agaricomycotina</taxon>
        <taxon>Agaricomycetes</taxon>
        <taxon>Polyporales</taxon>
        <taxon>Rhodofomes</taxon>
    </lineage>
</organism>
<keyword evidence="2" id="KW-0812">Transmembrane</keyword>
<feature type="region of interest" description="Disordered" evidence="1">
    <location>
        <begin position="76"/>
        <end position="103"/>
    </location>
</feature>
<reference evidence="3 4" key="1">
    <citation type="journal article" date="2021" name="Environ. Microbiol.">
        <title>Gene family expansions and transcriptome signatures uncover fungal adaptations to wood decay.</title>
        <authorList>
            <person name="Hage H."/>
            <person name="Miyauchi S."/>
            <person name="Viragh M."/>
            <person name="Drula E."/>
            <person name="Min B."/>
            <person name="Chaduli D."/>
            <person name="Navarro D."/>
            <person name="Favel A."/>
            <person name="Norest M."/>
            <person name="Lesage-Meessen L."/>
            <person name="Balint B."/>
            <person name="Merenyi Z."/>
            <person name="de Eugenio L."/>
            <person name="Morin E."/>
            <person name="Martinez A.T."/>
            <person name="Baldrian P."/>
            <person name="Stursova M."/>
            <person name="Martinez M.J."/>
            <person name="Novotny C."/>
            <person name="Magnuson J.K."/>
            <person name="Spatafora J.W."/>
            <person name="Maurice S."/>
            <person name="Pangilinan J."/>
            <person name="Andreopoulos W."/>
            <person name="LaButti K."/>
            <person name="Hundley H."/>
            <person name="Na H."/>
            <person name="Kuo A."/>
            <person name="Barry K."/>
            <person name="Lipzen A."/>
            <person name="Henrissat B."/>
            <person name="Riley R."/>
            <person name="Ahrendt S."/>
            <person name="Nagy L.G."/>
            <person name="Grigoriev I.V."/>
            <person name="Martin F."/>
            <person name="Rosso M.N."/>
        </authorList>
    </citation>
    <scope>NUCLEOTIDE SEQUENCE [LARGE SCALE GENOMIC DNA]</scope>
    <source>
        <strain evidence="3 4">CIRM-BRFM 1785</strain>
    </source>
</reference>
<feature type="compositionally biased region" description="Polar residues" evidence="1">
    <location>
        <begin position="93"/>
        <end position="103"/>
    </location>
</feature>
<keyword evidence="4" id="KW-1185">Reference proteome</keyword>
<evidence type="ECO:0000313" key="4">
    <source>
        <dbReference type="Proteomes" id="UP000814176"/>
    </source>
</evidence>
<gene>
    <name evidence="3" type="ORF">C8Q71DRAFT_126107</name>
</gene>
<proteinExistence type="predicted"/>
<dbReference type="Proteomes" id="UP000814176">
    <property type="component" value="Unassembled WGS sequence"/>
</dbReference>
<dbReference type="EMBL" id="JADCUA010000014">
    <property type="protein sequence ID" value="KAH9834813.1"/>
    <property type="molecule type" value="Genomic_DNA"/>
</dbReference>
<accession>A0ABQ8KBC8</accession>
<sequence length="103" mass="11045">MAPKLSAQARRLRTIIVTVPIMAATSFVLYKRLVLGEPQRTLPRTETVYSPRGDGDVEDRRIVPLRKITVNLSLGAGSTDGGDEEALIKVGSDGSSDGPTAEH</sequence>
<comment type="caution">
    <text evidence="3">The sequence shown here is derived from an EMBL/GenBank/DDBJ whole genome shotgun (WGS) entry which is preliminary data.</text>
</comment>
<dbReference type="RefSeq" id="XP_047777299.1">
    <property type="nucleotide sequence ID" value="XM_047916432.1"/>
</dbReference>
<evidence type="ECO:0000256" key="2">
    <source>
        <dbReference type="SAM" id="Phobius"/>
    </source>
</evidence>
<evidence type="ECO:0000313" key="3">
    <source>
        <dbReference type="EMBL" id="KAH9834813.1"/>
    </source>
</evidence>
<keyword evidence="2" id="KW-0472">Membrane</keyword>
<evidence type="ECO:0000256" key="1">
    <source>
        <dbReference type="SAM" id="MobiDB-lite"/>
    </source>
</evidence>
<keyword evidence="2" id="KW-1133">Transmembrane helix</keyword>
<protein>
    <submittedName>
        <fullName evidence="3">Uncharacterized protein</fullName>
    </submittedName>
</protein>